<dbReference type="InterPro" id="IPR000742">
    <property type="entry name" value="EGF"/>
</dbReference>
<dbReference type="Proteomes" id="UP001152795">
    <property type="component" value="Unassembled WGS sequence"/>
</dbReference>
<dbReference type="SMART" id="SM00209">
    <property type="entry name" value="TSP1"/>
    <property type="match status" value="2"/>
</dbReference>
<evidence type="ECO:0000256" key="4">
    <source>
        <dbReference type="PROSITE-ProRule" id="PRU00076"/>
    </source>
</evidence>
<feature type="disulfide bond" evidence="4">
    <location>
        <begin position="716"/>
        <end position="725"/>
    </location>
</feature>
<evidence type="ECO:0000259" key="5">
    <source>
        <dbReference type="PROSITE" id="PS50026"/>
    </source>
</evidence>
<dbReference type="GO" id="GO:0043113">
    <property type="term" value="P:receptor clustering"/>
    <property type="evidence" value="ECO:0007669"/>
    <property type="project" value="InterPro"/>
</dbReference>
<feature type="domain" description="EGF-like" evidence="5">
    <location>
        <begin position="694"/>
        <end position="726"/>
    </location>
</feature>
<dbReference type="InterPro" id="IPR013320">
    <property type="entry name" value="ConA-like_dom_sf"/>
</dbReference>
<keyword evidence="3 4" id="KW-1015">Disulfide bond</keyword>
<dbReference type="OrthoDB" id="6021170at2759"/>
<evidence type="ECO:0000313" key="8">
    <source>
        <dbReference type="Proteomes" id="UP001152795"/>
    </source>
</evidence>
<dbReference type="Gene3D" id="2.20.100.10">
    <property type="entry name" value="Thrombospondin type-1 (TSP1) repeat"/>
    <property type="match status" value="2"/>
</dbReference>
<dbReference type="InterPro" id="IPR000884">
    <property type="entry name" value="TSP1_rpt"/>
</dbReference>
<dbReference type="AlphaFoldDB" id="A0A7D9HAL3"/>
<dbReference type="Gene3D" id="2.60.120.200">
    <property type="match status" value="1"/>
</dbReference>
<feature type="disulfide bond" evidence="4">
    <location>
        <begin position="502"/>
        <end position="512"/>
    </location>
</feature>
<feature type="disulfide bond" evidence="4">
    <location>
        <begin position="661"/>
        <end position="671"/>
    </location>
</feature>
<evidence type="ECO:0000256" key="1">
    <source>
        <dbReference type="ARBA" id="ARBA00022729"/>
    </source>
</evidence>
<dbReference type="GO" id="GO:0043236">
    <property type="term" value="F:laminin binding"/>
    <property type="evidence" value="ECO:0007669"/>
    <property type="project" value="InterPro"/>
</dbReference>
<dbReference type="PROSITE" id="PS01186">
    <property type="entry name" value="EGF_2"/>
    <property type="match status" value="3"/>
</dbReference>
<evidence type="ECO:0000313" key="7">
    <source>
        <dbReference type="EMBL" id="CAB3977810.1"/>
    </source>
</evidence>
<feature type="domain" description="EGF-like" evidence="5">
    <location>
        <begin position="498"/>
        <end position="531"/>
    </location>
</feature>
<feature type="domain" description="NtA" evidence="6">
    <location>
        <begin position="23"/>
        <end position="162"/>
    </location>
</feature>
<dbReference type="Gene3D" id="2.10.25.10">
    <property type="entry name" value="Laminin"/>
    <property type="match status" value="5"/>
</dbReference>
<keyword evidence="1" id="KW-0732">Signal</keyword>
<feature type="disulfide bond" evidence="4">
    <location>
        <begin position="521"/>
        <end position="530"/>
    </location>
</feature>
<dbReference type="InterPro" id="IPR050969">
    <property type="entry name" value="Dev_Signal_Modulators"/>
</dbReference>
<dbReference type="InterPro" id="IPR008993">
    <property type="entry name" value="TIMP-like_OB-fold"/>
</dbReference>
<dbReference type="Pfam" id="PF25024">
    <property type="entry name" value="EGF_TEN"/>
    <property type="match status" value="1"/>
</dbReference>
<feature type="domain" description="EGF-like" evidence="5">
    <location>
        <begin position="593"/>
        <end position="625"/>
    </location>
</feature>
<dbReference type="SMART" id="SM00210">
    <property type="entry name" value="TSPN"/>
    <property type="match status" value="1"/>
</dbReference>
<dbReference type="PANTHER" id="PTHR14949">
    <property type="entry name" value="EGF-LIKE-DOMAIN, MULTIPLE 7, 8"/>
    <property type="match status" value="1"/>
</dbReference>
<keyword evidence="4" id="KW-0245">EGF-like domain</keyword>
<dbReference type="SUPFAM" id="SSF50242">
    <property type="entry name" value="TIMP-like"/>
    <property type="match status" value="1"/>
</dbReference>
<dbReference type="GO" id="GO:0009952">
    <property type="term" value="P:anterior/posterior pattern specification"/>
    <property type="evidence" value="ECO:0007669"/>
    <property type="project" value="TreeGrafter"/>
</dbReference>
<dbReference type="InterPro" id="IPR036383">
    <property type="entry name" value="TSP1_rpt_sf"/>
</dbReference>
<name>A0A7D9HAL3_PARCT</name>
<dbReference type="PROSITE" id="PS50092">
    <property type="entry name" value="TSP1"/>
    <property type="match status" value="2"/>
</dbReference>
<dbReference type="GO" id="GO:0007368">
    <property type="term" value="P:determination of left/right symmetry"/>
    <property type="evidence" value="ECO:0007669"/>
    <property type="project" value="TreeGrafter"/>
</dbReference>
<evidence type="ECO:0000256" key="2">
    <source>
        <dbReference type="ARBA" id="ARBA00022737"/>
    </source>
</evidence>
<evidence type="ECO:0000256" key="3">
    <source>
        <dbReference type="ARBA" id="ARBA00023157"/>
    </source>
</evidence>
<dbReference type="InterPro" id="IPR013111">
    <property type="entry name" value="EGF_extracell"/>
</dbReference>
<dbReference type="GO" id="GO:0070697">
    <property type="term" value="F:activin receptor binding"/>
    <property type="evidence" value="ECO:0007669"/>
    <property type="project" value="TreeGrafter"/>
</dbReference>
<feature type="disulfide bond" evidence="4">
    <location>
        <begin position="679"/>
        <end position="688"/>
    </location>
</feature>
<dbReference type="SMART" id="SM00181">
    <property type="entry name" value="EGF"/>
    <property type="match status" value="8"/>
</dbReference>
<dbReference type="GO" id="GO:0005576">
    <property type="term" value="C:extracellular region"/>
    <property type="evidence" value="ECO:0007669"/>
    <property type="project" value="TreeGrafter"/>
</dbReference>
<dbReference type="Pfam" id="PF07974">
    <property type="entry name" value="EGF_2"/>
    <property type="match status" value="1"/>
</dbReference>
<keyword evidence="8" id="KW-1185">Reference proteome</keyword>
<dbReference type="GO" id="GO:0009986">
    <property type="term" value="C:cell surface"/>
    <property type="evidence" value="ECO:0007669"/>
    <property type="project" value="TreeGrafter"/>
</dbReference>
<feature type="disulfide bond" evidence="4">
    <location>
        <begin position="698"/>
        <end position="708"/>
    </location>
</feature>
<feature type="domain" description="EGF-like" evidence="5">
    <location>
        <begin position="657"/>
        <end position="689"/>
    </location>
</feature>
<accession>A0A7D9HAL3</accession>
<sequence length="786" mass="88284">MILQQLLNYGFLYIFLSSCIQACPESMQEGWKQLPLVERARKADLVAVGKAVEIHNDKLREINLKTGGFHLFRILKGYKITKKIYANNSDSLFYILGFGSPSLCYTHIVKDETYLLFAKFEPETMSLYVPWQNPFEGTAVPTIENEDEILSSQGWRSWSGWSSCSVSCSGGWESRTRICTTGNCDGFSTGQRPCNNYACDGVKNLLKHFKSVPRNSRSIPAPPMHRNALKINILGNLSVPTHQIFRKQFPQHFTMLAAAKYVNYTGGYLISFYDSQDRLQIGIKISKTSVALEYAQAGKRNQFLAFNVEVIDRKWHRFAFSVGNGLVSFYLDCEMIGTRNITQESYDQVDRRGNIYLNAKAEPPEQNENLEFYIEELSLSDDVRAGQKQCEFNDLFEQQEVLEGSGPELEYNWSQWTSCTKTCGADGVRRRVKMCTSTSLLTLPDECHAILQQSEEEPCNNKPCPGKCRQRCVNGFCAAKNRCKCNRNFYGANCQNKRASPCKQECTNGGRCLTYKGICRCAKGFAGRYCEKATCPSCQRGGVCVKPGVCTCRPGYIPPLCTPACRPSCMHKGVCIFPNKCHCRKGYSGYRCQYALCKKACLNGGVCYDNNKCNCKSGWTGNTCNIAICHPKCQNGGVCTFPNRCSCPNKTSGTYCQNVECSPGCLNGGRCSRKNICLCSHKYSGTRCETLLGISAVCRPACRNSGKCVAPNQCVCPAGFFGTSCDRRSCIYKTRVVPQKRTVHIPITTSLPKWCTHHIGWRPCTEKRTEYRTVHITTYRTIYYCD</sequence>
<dbReference type="InterPro" id="IPR004850">
    <property type="entry name" value="NtA_dom"/>
</dbReference>
<dbReference type="PANTHER" id="PTHR14949:SF57">
    <property type="entry name" value="EGF-LIKE DOMAIN-CONTAINING PROTEIN"/>
    <property type="match status" value="1"/>
</dbReference>
<reference evidence="7" key="1">
    <citation type="submission" date="2020-04" db="EMBL/GenBank/DDBJ databases">
        <authorList>
            <person name="Alioto T."/>
            <person name="Alioto T."/>
            <person name="Gomez Garrido J."/>
        </authorList>
    </citation>
    <scope>NUCLEOTIDE SEQUENCE</scope>
    <source>
        <strain evidence="7">A484AB</strain>
    </source>
</reference>
<keyword evidence="2" id="KW-0677">Repeat</keyword>
<dbReference type="PROSITE" id="PS51121">
    <property type="entry name" value="NTA"/>
    <property type="match status" value="1"/>
</dbReference>
<feature type="disulfide bond" evidence="4">
    <location>
        <begin position="597"/>
        <end position="607"/>
    </location>
</feature>
<organism evidence="7 8">
    <name type="scientific">Paramuricea clavata</name>
    <name type="common">Red gorgonian</name>
    <name type="synonym">Violescent sea-whip</name>
    <dbReference type="NCBI Taxonomy" id="317549"/>
    <lineage>
        <taxon>Eukaryota</taxon>
        <taxon>Metazoa</taxon>
        <taxon>Cnidaria</taxon>
        <taxon>Anthozoa</taxon>
        <taxon>Octocorallia</taxon>
        <taxon>Malacalcyonacea</taxon>
        <taxon>Plexauridae</taxon>
        <taxon>Paramuricea</taxon>
    </lineage>
</organism>
<proteinExistence type="predicted"/>
<dbReference type="InterPro" id="IPR048287">
    <property type="entry name" value="TSPN-like_N"/>
</dbReference>
<protein>
    <submittedName>
        <fullName evidence="7">von Willebrand factor D and EGF domain-containing</fullName>
    </submittedName>
</protein>
<comment type="caution">
    <text evidence="7">The sequence shown here is derived from an EMBL/GenBank/DDBJ whole genome shotgun (WGS) entry which is preliminary data.</text>
</comment>
<dbReference type="GO" id="GO:0005886">
    <property type="term" value="C:plasma membrane"/>
    <property type="evidence" value="ECO:0007669"/>
    <property type="project" value="GOC"/>
</dbReference>
<gene>
    <name evidence="7" type="ORF">PACLA_8A018296</name>
</gene>
<dbReference type="GO" id="GO:0038100">
    <property type="term" value="F:nodal binding"/>
    <property type="evidence" value="ECO:0007669"/>
    <property type="project" value="TreeGrafter"/>
</dbReference>
<dbReference type="Gene3D" id="2.40.50.120">
    <property type="match status" value="1"/>
</dbReference>
<dbReference type="SUPFAM" id="SSF49899">
    <property type="entry name" value="Concanavalin A-like lectins/glucanases"/>
    <property type="match status" value="1"/>
</dbReference>
<dbReference type="PROSITE" id="PS50026">
    <property type="entry name" value="EGF_3"/>
    <property type="match status" value="4"/>
</dbReference>
<dbReference type="EMBL" id="CACRXK020000072">
    <property type="protein sequence ID" value="CAB3977810.1"/>
    <property type="molecule type" value="Genomic_DNA"/>
</dbReference>
<dbReference type="PROSITE" id="PS00022">
    <property type="entry name" value="EGF_1"/>
    <property type="match status" value="4"/>
</dbReference>
<dbReference type="Pfam" id="PF00090">
    <property type="entry name" value="TSP_1"/>
    <property type="match status" value="1"/>
</dbReference>
<dbReference type="GO" id="GO:0038092">
    <property type="term" value="P:nodal signaling pathway"/>
    <property type="evidence" value="ECO:0007669"/>
    <property type="project" value="TreeGrafter"/>
</dbReference>
<dbReference type="SUPFAM" id="SSF82895">
    <property type="entry name" value="TSP-1 type 1 repeat"/>
    <property type="match status" value="2"/>
</dbReference>
<feature type="disulfide bond" evidence="4">
    <location>
        <begin position="615"/>
        <end position="624"/>
    </location>
</feature>
<evidence type="ECO:0000259" key="6">
    <source>
        <dbReference type="PROSITE" id="PS51121"/>
    </source>
</evidence>
<comment type="caution">
    <text evidence="4">Lacks conserved residue(s) required for the propagation of feature annotation.</text>
</comment>